<dbReference type="RefSeq" id="WP_139244547.1">
    <property type="nucleotide sequence ID" value="NZ_FNTV01000002.1"/>
</dbReference>
<dbReference type="AlphaFoldDB" id="A0A1H5PGV4"/>
<evidence type="ECO:0000313" key="1">
    <source>
        <dbReference type="EMBL" id="SEF13119.1"/>
    </source>
</evidence>
<evidence type="ECO:0000313" key="2">
    <source>
        <dbReference type="Proteomes" id="UP000182725"/>
    </source>
</evidence>
<accession>A0A1H5PGV4</accession>
<name>A0A1H5PGV4_9MICC</name>
<reference evidence="1 2" key="1">
    <citation type="submission" date="2016-10" db="EMBL/GenBank/DDBJ databases">
        <authorList>
            <person name="de Groot N.N."/>
        </authorList>
    </citation>
    <scope>NUCLEOTIDE SEQUENCE [LARGE SCALE GENOMIC DNA]</scope>
    <source>
        <strain evidence="1 2">DSM 22274</strain>
    </source>
</reference>
<dbReference type="Proteomes" id="UP000182725">
    <property type="component" value="Unassembled WGS sequence"/>
</dbReference>
<gene>
    <name evidence="1" type="ORF">SAMN04489740_4334</name>
</gene>
<sequence length="160" mass="17022">MSDLSPNERPTELEVGSGLLRELLSAHLLQSLDQGGRELRCNCGDTLIANTDHHNSRDPHTAHVADVLVSAGYIEVPSVNVSLVDAVAAKIDQRLPQRLTTGPGHALNNVQERAALETDGWPGARRVRARIIAQDVMAMLAGRGVGGEAMSGDDVFPNGC</sequence>
<dbReference type="EMBL" id="FNTV01000002">
    <property type="protein sequence ID" value="SEF13119.1"/>
    <property type="molecule type" value="Genomic_DNA"/>
</dbReference>
<proteinExistence type="predicted"/>
<protein>
    <submittedName>
        <fullName evidence="1">Uncharacterized protein</fullName>
    </submittedName>
</protein>
<organism evidence="1 2">
    <name type="scientific">Arthrobacter alpinus</name>
    <dbReference type="NCBI Taxonomy" id="656366"/>
    <lineage>
        <taxon>Bacteria</taxon>
        <taxon>Bacillati</taxon>
        <taxon>Actinomycetota</taxon>
        <taxon>Actinomycetes</taxon>
        <taxon>Micrococcales</taxon>
        <taxon>Micrococcaceae</taxon>
        <taxon>Arthrobacter</taxon>
    </lineage>
</organism>